<evidence type="ECO:0000313" key="1">
    <source>
        <dbReference type="EMBL" id="QHS91370.1"/>
    </source>
</evidence>
<protein>
    <submittedName>
        <fullName evidence="1">Uncharacterized protein</fullName>
    </submittedName>
</protein>
<sequence>MSGVYFITITEVTDIDEIVIFKGSFVVDYQFTPNIVAFFENGNPNNILAPTGSYGDNDNLFVSRSYPFTQNGTNITSMSYYAGNYGSNTLDFTYNFYSLFDDPANGTSATKIYNFDDVTYFFDITGGPAYPPFPLDGSIPPVCFYTIQGLPMYLNQNVQYKIYYTDYPQFPYLSVNADIIYPQTFGIYNVESIPLGPLLSNMNQSQMLTYQQQIQLFKKVYEYNSNAYITYVSNPGTANGPIYYTFQNYKEMTNYKAGLELINRLYPFNIMANAYNVLTGVPLNWIVPFPM</sequence>
<proteinExistence type="predicted"/>
<dbReference type="EMBL" id="MN739159">
    <property type="protein sequence ID" value="QHS91370.1"/>
    <property type="molecule type" value="Genomic_DNA"/>
</dbReference>
<accession>A0A6C0BH08</accession>
<name>A0A6C0BH08_9ZZZZ</name>
<reference evidence="1" key="1">
    <citation type="journal article" date="2020" name="Nature">
        <title>Giant virus diversity and host interactions through global metagenomics.</title>
        <authorList>
            <person name="Schulz F."/>
            <person name="Roux S."/>
            <person name="Paez-Espino D."/>
            <person name="Jungbluth S."/>
            <person name="Walsh D.A."/>
            <person name="Denef V.J."/>
            <person name="McMahon K.D."/>
            <person name="Konstantinidis K.T."/>
            <person name="Eloe-Fadrosh E.A."/>
            <person name="Kyrpides N.C."/>
            <person name="Woyke T."/>
        </authorList>
    </citation>
    <scope>NUCLEOTIDE SEQUENCE</scope>
    <source>
        <strain evidence="1">GVMAG-M-3300013004-44</strain>
    </source>
</reference>
<dbReference type="AlphaFoldDB" id="A0A6C0BH08"/>
<organism evidence="1">
    <name type="scientific">viral metagenome</name>
    <dbReference type="NCBI Taxonomy" id="1070528"/>
    <lineage>
        <taxon>unclassified sequences</taxon>
        <taxon>metagenomes</taxon>
        <taxon>organismal metagenomes</taxon>
    </lineage>
</organism>